<protein>
    <recommendedName>
        <fullName evidence="8">Type II methyltransferase</fullName>
        <ecNumber evidence="8">2.1.1.113</ecNumber>
    </recommendedName>
    <alternativeName>
        <fullName evidence="8">N-4 cytosine-specific methyltransferase</fullName>
    </alternativeName>
</protein>
<dbReference type="PANTHER" id="PTHR13370:SF3">
    <property type="entry name" value="TRNA (GUANINE(10)-N2)-METHYLTRANSFERASE HOMOLOG"/>
    <property type="match status" value="1"/>
</dbReference>
<dbReference type="GO" id="GO:0005737">
    <property type="term" value="C:cytoplasm"/>
    <property type="evidence" value="ECO:0007669"/>
    <property type="project" value="TreeGrafter"/>
</dbReference>
<accession>A0A2R6ALD8</accession>
<dbReference type="InterPro" id="IPR001091">
    <property type="entry name" value="RM_Methyltransferase"/>
</dbReference>
<dbReference type="Proteomes" id="UP000240322">
    <property type="component" value="Unassembled WGS sequence"/>
</dbReference>
<evidence type="ECO:0000256" key="3">
    <source>
        <dbReference type="ARBA" id="ARBA00022679"/>
    </source>
</evidence>
<dbReference type="SUPFAM" id="SSF53335">
    <property type="entry name" value="S-adenosyl-L-methionine-dependent methyltransferases"/>
    <property type="match status" value="1"/>
</dbReference>
<dbReference type="GO" id="GO:0008170">
    <property type="term" value="F:N-methyltransferase activity"/>
    <property type="evidence" value="ECO:0007669"/>
    <property type="project" value="InterPro"/>
</dbReference>
<keyword evidence="6" id="KW-0238">DNA-binding</keyword>
<dbReference type="InterPro" id="IPR029063">
    <property type="entry name" value="SAM-dependent_MTases_sf"/>
</dbReference>
<comment type="caution">
    <text evidence="10">The sequence shown here is derived from an EMBL/GenBank/DDBJ whole genome shotgun (WGS) entry which is preliminary data.</text>
</comment>
<dbReference type="PRINTS" id="PR00508">
    <property type="entry name" value="S21N4MTFRASE"/>
</dbReference>
<proteinExistence type="inferred from homology"/>
<gene>
    <name evidence="10" type="ORF">B9Q03_11040</name>
</gene>
<evidence type="ECO:0000256" key="4">
    <source>
        <dbReference type="ARBA" id="ARBA00022691"/>
    </source>
</evidence>
<dbReference type="GO" id="GO:0015667">
    <property type="term" value="F:site-specific DNA-methyltransferase (cytosine-N4-specific) activity"/>
    <property type="evidence" value="ECO:0007669"/>
    <property type="project" value="UniProtKB-EC"/>
</dbReference>
<dbReference type="CDD" id="cd02440">
    <property type="entry name" value="AdoMet_MTases"/>
    <property type="match status" value="1"/>
</dbReference>
<dbReference type="InterPro" id="IPR002941">
    <property type="entry name" value="DNA_methylase_N4/N6"/>
</dbReference>
<feature type="domain" description="DNA methylase N-4/N-6" evidence="9">
    <location>
        <begin position="20"/>
        <end position="237"/>
    </location>
</feature>
<dbReference type="GO" id="GO:0009007">
    <property type="term" value="F:site-specific DNA-methyltransferase (adenine-specific) activity"/>
    <property type="evidence" value="ECO:0007669"/>
    <property type="project" value="TreeGrafter"/>
</dbReference>
<comment type="catalytic activity">
    <reaction evidence="7 8">
        <text>a 2'-deoxycytidine in DNA + S-adenosyl-L-methionine = an N(4)-methyl-2'-deoxycytidine in DNA + S-adenosyl-L-homocysteine + H(+)</text>
        <dbReference type="Rhea" id="RHEA:16857"/>
        <dbReference type="Rhea" id="RHEA-COMP:11369"/>
        <dbReference type="Rhea" id="RHEA-COMP:13674"/>
        <dbReference type="ChEBI" id="CHEBI:15378"/>
        <dbReference type="ChEBI" id="CHEBI:57856"/>
        <dbReference type="ChEBI" id="CHEBI:59789"/>
        <dbReference type="ChEBI" id="CHEBI:85452"/>
        <dbReference type="ChEBI" id="CHEBI:137933"/>
        <dbReference type="EC" id="2.1.1.113"/>
    </reaction>
</comment>
<dbReference type="PROSITE" id="PS00093">
    <property type="entry name" value="N4_MTASE"/>
    <property type="match status" value="1"/>
</dbReference>
<evidence type="ECO:0000256" key="2">
    <source>
        <dbReference type="ARBA" id="ARBA00022603"/>
    </source>
</evidence>
<dbReference type="Pfam" id="PF01555">
    <property type="entry name" value="N6_N4_Mtase"/>
    <property type="match status" value="1"/>
</dbReference>
<evidence type="ECO:0000313" key="10">
    <source>
        <dbReference type="EMBL" id="PSN87165.1"/>
    </source>
</evidence>
<evidence type="ECO:0000313" key="11">
    <source>
        <dbReference type="Proteomes" id="UP000240322"/>
    </source>
</evidence>
<dbReference type="InterPro" id="IPR017985">
    <property type="entry name" value="MeTrfase_CN4_CS"/>
</dbReference>
<evidence type="ECO:0000256" key="1">
    <source>
        <dbReference type="ARBA" id="ARBA00010203"/>
    </source>
</evidence>
<dbReference type="PANTHER" id="PTHR13370">
    <property type="entry name" value="RNA METHYLASE-RELATED"/>
    <property type="match status" value="1"/>
</dbReference>
<dbReference type="AlphaFoldDB" id="A0A2R6ALD8"/>
<name>A0A2R6ALD8_9ARCH</name>
<dbReference type="GO" id="GO:0003677">
    <property type="term" value="F:DNA binding"/>
    <property type="evidence" value="ECO:0007669"/>
    <property type="project" value="UniProtKB-KW"/>
</dbReference>
<keyword evidence="2 8" id="KW-0489">Methyltransferase</keyword>
<comment type="similarity">
    <text evidence="1">Belongs to the N(4)/N(6)-methyltransferase family. N(4) subfamily.</text>
</comment>
<evidence type="ECO:0000256" key="8">
    <source>
        <dbReference type="RuleBase" id="RU362026"/>
    </source>
</evidence>
<evidence type="ECO:0000256" key="7">
    <source>
        <dbReference type="ARBA" id="ARBA00049120"/>
    </source>
</evidence>
<reference evidence="10 11" key="1">
    <citation type="submission" date="2017-04" db="EMBL/GenBank/DDBJ databases">
        <title>Novel microbial lineages endemic to geothermal iron-oxide mats fill important gaps in the evolutionary history of Archaea.</title>
        <authorList>
            <person name="Jay Z.J."/>
            <person name="Beam J.P."/>
            <person name="Dlakic M."/>
            <person name="Rusch D.B."/>
            <person name="Kozubal M.A."/>
            <person name="Inskeep W.P."/>
        </authorList>
    </citation>
    <scope>NUCLEOTIDE SEQUENCE [LARGE SCALE GENOMIC DNA]</scope>
    <source>
        <strain evidence="10">OSP_D</strain>
    </source>
</reference>
<keyword evidence="4 8" id="KW-0949">S-adenosyl-L-methionine</keyword>
<dbReference type="Gene3D" id="3.40.50.150">
    <property type="entry name" value="Vaccinia Virus protein VP39"/>
    <property type="match status" value="1"/>
</dbReference>
<dbReference type="EMBL" id="NEXE01000180">
    <property type="protein sequence ID" value="PSN87165.1"/>
    <property type="molecule type" value="Genomic_DNA"/>
</dbReference>
<evidence type="ECO:0000259" key="9">
    <source>
        <dbReference type="Pfam" id="PF01555"/>
    </source>
</evidence>
<organism evidence="10 11">
    <name type="scientific">Candidatus Marsarchaeota G2 archaeon OSP_D</name>
    <dbReference type="NCBI Taxonomy" id="1978157"/>
    <lineage>
        <taxon>Archaea</taxon>
        <taxon>Candidatus Marsarchaeota</taxon>
        <taxon>Candidatus Marsarchaeota group 2</taxon>
    </lineage>
</organism>
<evidence type="ECO:0000256" key="5">
    <source>
        <dbReference type="ARBA" id="ARBA00022747"/>
    </source>
</evidence>
<dbReference type="GO" id="GO:0032259">
    <property type="term" value="P:methylation"/>
    <property type="evidence" value="ECO:0007669"/>
    <property type="project" value="UniProtKB-KW"/>
</dbReference>
<keyword evidence="3" id="KW-0808">Transferase</keyword>
<dbReference type="EC" id="2.1.1.113" evidence="8"/>
<dbReference type="GO" id="GO:0009307">
    <property type="term" value="P:DNA restriction-modification system"/>
    <property type="evidence" value="ECO:0007669"/>
    <property type="project" value="UniProtKB-KW"/>
</dbReference>
<keyword evidence="5 8" id="KW-0680">Restriction system</keyword>
<evidence type="ECO:0000256" key="6">
    <source>
        <dbReference type="ARBA" id="ARBA00023125"/>
    </source>
</evidence>
<sequence length="275" mass="31154">MWVIHRHSSERMPEVADGSVQLVVTSPPYNVGVEYDCYMDEKGRDEYYGMLERVWKECWRVLMKGGRLAVNVADVGRQPTHSIYWELMRQLTEIGFLYFGTVIWDKGFRAGRTSWGSWLSPRSPSLIDQHEYVPIFVKESFNLQVEGGEADITKEEFITYTGSVWYVQPETDVRVRAVHPAPFPIEIPLRLIKLFTYKGGLVLDPFAGSGTTLVAAKLAGRHAVGYEISEEYARFAERRLSATPSAALSLDRFMPTNGKLDAYTPPPASCELPHP</sequence>